<dbReference type="Proteomes" id="UP001374584">
    <property type="component" value="Unassembled WGS sequence"/>
</dbReference>
<proteinExistence type="predicted"/>
<protein>
    <submittedName>
        <fullName evidence="1">Uncharacterized protein</fullName>
    </submittedName>
</protein>
<name>A0AAN9NJH8_PHACN</name>
<gene>
    <name evidence="1" type="ORF">VNO80_05269</name>
</gene>
<keyword evidence="2" id="KW-1185">Reference proteome</keyword>
<dbReference type="AlphaFoldDB" id="A0AAN9NJH8"/>
<sequence length="106" mass="11551">MVEMAPEACLGGDGGARKQWLHEREQWLDVRRATEQQGRCSAVVQGRGREVRWWRGAVVARCGDGGAVVARCRGFTRQAAACGGVHRCGGWARERRQGGVCGRSKA</sequence>
<accession>A0AAN9NJH8</accession>
<reference evidence="1 2" key="1">
    <citation type="submission" date="2024-01" db="EMBL/GenBank/DDBJ databases">
        <title>The genomes of 5 underutilized Papilionoideae crops provide insights into root nodulation and disease resistanc.</title>
        <authorList>
            <person name="Jiang F."/>
        </authorList>
    </citation>
    <scope>NUCLEOTIDE SEQUENCE [LARGE SCALE GENOMIC DNA]</scope>
    <source>
        <strain evidence="1">JINMINGXINNONG_FW02</strain>
        <tissue evidence="1">Leaves</tissue>
    </source>
</reference>
<organism evidence="1 2">
    <name type="scientific">Phaseolus coccineus</name>
    <name type="common">Scarlet runner bean</name>
    <name type="synonym">Phaseolus multiflorus</name>
    <dbReference type="NCBI Taxonomy" id="3886"/>
    <lineage>
        <taxon>Eukaryota</taxon>
        <taxon>Viridiplantae</taxon>
        <taxon>Streptophyta</taxon>
        <taxon>Embryophyta</taxon>
        <taxon>Tracheophyta</taxon>
        <taxon>Spermatophyta</taxon>
        <taxon>Magnoliopsida</taxon>
        <taxon>eudicotyledons</taxon>
        <taxon>Gunneridae</taxon>
        <taxon>Pentapetalae</taxon>
        <taxon>rosids</taxon>
        <taxon>fabids</taxon>
        <taxon>Fabales</taxon>
        <taxon>Fabaceae</taxon>
        <taxon>Papilionoideae</taxon>
        <taxon>50 kb inversion clade</taxon>
        <taxon>NPAAA clade</taxon>
        <taxon>indigoferoid/millettioid clade</taxon>
        <taxon>Phaseoleae</taxon>
        <taxon>Phaseolus</taxon>
    </lineage>
</organism>
<evidence type="ECO:0000313" key="1">
    <source>
        <dbReference type="EMBL" id="KAK7371902.1"/>
    </source>
</evidence>
<evidence type="ECO:0000313" key="2">
    <source>
        <dbReference type="Proteomes" id="UP001374584"/>
    </source>
</evidence>
<comment type="caution">
    <text evidence="1">The sequence shown here is derived from an EMBL/GenBank/DDBJ whole genome shotgun (WGS) entry which is preliminary data.</text>
</comment>
<dbReference type="EMBL" id="JAYMYR010000003">
    <property type="protein sequence ID" value="KAK7371902.1"/>
    <property type="molecule type" value="Genomic_DNA"/>
</dbReference>